<evidence type="ECO:0000313" key="10">
    <source>
        <dbReference type="EMBL" id="AUT64257.1"/>
    </source>
</evidence>
<dbReference type="InterPro" id="IPR034491">
    <property type="entry name" value="Anaerob_Ser_sulfatase-maturase"/>
</dbReference>
<organism evidence="10 11">
    <name type="scientific">Paraburkholderia terrae</name>
    <dbReference type="NCBI Taxonomy" id="311230"/>
    <lineage>
        <taxon>Bacteria</taxon>
        <taxon>Pseudomonadati</taxon>
        <taxon>Pseudomonadota</taxon>
        <taxon>Betaproteobacteria</taxon>
        <taxon>Burkholderiales</taxon>
        <taxon>Burkholderiaceae</taxon>
        <taxon>Paraburkholderia</taxon>
    </lineage>
</organism>
<sequence>MEATLLSRTSTSSHDDTQAAESRPPDAPPCFHLLAKPSGSTCNIDCKYCFFLSKEALYPNEKHRMSQATLETYIRQLLESHRTPEVTVAWQGGEPTLMKVEFFRHAVKFVEKYRKPGQVVKHTFQTNGILLDDEWCEFFKQYDFLVGLSVDGPRELHDTFRVDRRAQGTFDLVMRGWNQLRKHGVEFNILCTVNSGNQHHGRSVYRFFRDELGAKWIQFIPIIERATEQTIQLANRGWSEQAGHKRVLYTQTGNLVTERSVGAKQYGLFLMDIFEEWVRHDVGRVFVQLFDVTLEAFFGRHLLCIHAPTCGLGPALEYNGDLYSCDHFVEPGYRLGNIHETHMLKLMASPEQRKFGLDKRDSLTAQCRNCEVRALCNGGCPKDRFALSRDGEAGQNYLCSGLELFFTQSRHAMETMAKLLHDGRPPSDVMMTTAIEDKRRGPYAPCPCGSGRKFRFCHGNSAPRRSFDPASSDEQRPHDGR</sequence>
<dbReference type="SFLD" id="SFLDG01386">
    <property type="entry name" value="main_SPASM_domain-containing"/>
    <property type="match status" value="1"/>
</dbReference>
<evidence type="ECO:0000256" key="8">
    <source>
        <dbReference type="SAM" id="MobiDB-lite"/>
    </source>
</evidence>
<evidence type="ECO:0000256" key="1">
    <source>
        <dbReference type="ARBA" id="ARBA00001966"/>
    </source>
</evidence>
<dbReference type="SUPFAM" id="SSF102114">
    <property type="entry name" value="Radical SAM enzymes"/>
    <property type="match status" value="1"/>
</dbReference>
<keyword evidence="2" id="KW-0004">4Fe-4S</keyword>
<keyword evidence="3" id="KW-0949">S-adenosyl-L-methionine</keyword>
<dbReference type="InterPro" id="IPR058240">
    <property type="entry name" value="rSAM_sf"/>
</dbReference>
<dbReference type="RefSeq" id="WP_081921448.1">
    <property type="nucleotide sequence ID" value="NZ_CP026113.1"/>
</dbReference>
<dbReference type="NCBIfam" id="TIGR04085">
    <property type="entry name" value="rSAM_more_4Fe4S"/>
    <property type="match status" value="1"/>
</dbReference>
<dbReference type="KEGG" id="pter:C2L65_31595"/>
<feature type="region of interest" description="Disordered" evidence="8">
    <location>
        <begin position="461"/>
        <end position="481"/>
    </location>
</feature>
<feature type="compositionally biased region" description="Polar residues" evidence="8">
    <location>
        <begin position="1"/>
        <end position="12"/>
    </location>
</feature>
<dbReference type="SFLD" id="SFLDS00029">
    <property type="entry name" value="Radical_SAM"/>
    <property type="match status" value="1"/>
</dbReference>
<accession>A0A2I8EXC3</accession>
<dbReference type="SUPFAM" id="SSF103642">
    <property type="entry name" value="Sec-C motif"/>
    <property type="match status" value="1"/>
</dbReference>
<evidence type="ECO:0000313" key="11">
    <source>
        <dbReference type="Proteomes" id="UP000243502"/>
    </source>
</evidence>
<dbReference type="SFLD" id="SFLDG01384">
    <property type="entry name" value="thioether_bond_formation_requi"/>
    <property type="match status" value="1"/>
</dbReference>
<evidence type="ECO:0000256" key="4">
    <source>
        <dbReference type="ARBA" id="ARBA00022723"/>
    </source>
</evidence>
<dbReference type="SFLD" id="SFLDG01067">
    <property type="entry name" value="SPASM/twitch_domain_containing"/>
    <property type="match status" value="1"/>
</dbReference>
<dbReference type="Pfam" id="PF04055">
    <property type="entry name" value="Radical_SAM"/>
    <property type="match status" value="1"/>
</dbReference>
<keyword evidence="4" id="KW-0479">Metal-binding</keyword>
<dbReference type="AlphaFoldDB" id="A0A2I8EXC3"/>
<keyword evidence="5" id="KW-0408">Iron</keyword>
<keyword evidence="6" id="KW-0411">Iron-sulfur</keyword>
<dbReference type="PANTHER" id="PTHR43273">
    <property type="entry name" value="ANAEROBIC SULFATASE-MATURATING ENZYME HOMOLOG ASLB-RELATED"/>
    <property type="match status" value="1"/>
</dbReference>
<reference evidence="10 11" key="1">
    <citation type="submission" date="2018-01" db="EMBL/GenBank/DDBJ databases">
        <title>Species boundaries and ecological features among Paraburkholderia terrae DSMZ17804T, P. hospita DSMZ17164T and P. caribensis DSMZ13236T.</title>
        <authorList>
            <person name="Pratama A.A."/>
        </authorList>
    </citation>
    <scope>NUCLEOTIDE SEQUENCE [LARGE SCALE GENOMIC DNA]</scope>
    <source>
        <strain evidence="10 11">DSM 17804</strain>
    </source>
</reference>
<dbReference type="InterPro" id="IPR013785">
    <property type="entry name" value="Aldolase_TIM"/>
</dbReference>
<feature type="domain" description="Radical SAM core" evidence="9">
    <location>
        <begin position="25"/>
        <end position="259"/>
    </location>
</feature>
<gene>
    <name evidence="10" type="ORF">C2L65_31595</name>
</gene>
<dbReference type="SFLD" id="SFLDF00285">
    <property type="entry name" value="anaerobic_Ser-type_sulfatase-m"/>
    <property type="match status" value="1"/>
</dbReference>
<dbReference type="InterPro" id="IPR007197">
    <property type="entry name" value="rSAM"/>
</dbReference>
<evidence type="ECO:0000256" key="3">
    <source>
        <dbReference type="ARBA" id="ARBA00022691"/>
    </source>
</evidence>
<dbReference type="CDD" id="cd01335">
    <property type="entry name" value="Radical_SAM"/>
    <property type="match status" value="1"/>
</dbReference>
<dbReference type="GO" id="GO:0046872">
    <property type="term" value="F:metal ion binding"/>
    <property type="evidence" value="ECO:0007669"/>
    <property type="project" value="UniProtKB-KW"/>
</dbReference>
<dbReference type="InterPro" id="IPR023867">
    <property type="entry name" value="Sulphatase_maturase_rSAM"/>
</dbReference>
<dbReference type="GO" id="GO:0051539">
    <property type="term" value="F:4 iron, 4 sulfur cluster binding"/>
    <property type="evidence" value="ECO:0007669"/>
    <property type="project" value="UniProtKB-KW"/>
</dbReference>
<dbReference type="EMBL" id="CP026113">
    <property type="protein sequence ID" value="AUT64257.1"/>
    <property type="molecule type" value="Genomic_DNA"/>
</dbReference>
<evidence type="ECO:0000256" key="2">
    <source>
        <dbReference type="ARBA" id="ARBA00022485"/>
    </source>
</evidence>
<comment type="cofactor">
    <cofactor evidence="1">
        <name>[4Fe-4S] cluster</name>
        <dbReference type="ChEBI" id="CHEBI:49883"/>
    </cofactor>
</comment>
<dbReference type="Gene3D" id="3.20.20.70">
    <property type="entry name" value="Aldolase class I"/>
    <property type="match status" value="1"/>
</dbReference>
<dbReference type="InterPro" id="IPR004027">
    <property type="entry name" value="SEC_C_motif"/>
</dbReference>
<name>A0A2I8EXC3_9BURK</name>
<dbReference type="PANTHER" id="PTHR43273:SF3">
    <property type="entry name" value="ANAEROBIC SULFATASE-MATURATING ENZYME HOMOLOG ASLB-RELATED"/>
    <property type="match status" value="1"/>
</dbReference>
<proteinExistence type="inferred from homology"/>
<dbReference type="Pfam" id="PF02810">
    <property type="entry name" value="SEC-C"/>
    <property type="match status" value="1"/>
</dbReference>
<protein>
    <submittedName>
        <fullName evidence="10">Anaerobic sulfatase maturase</fullName>
    </submittedName>
</protein>
<evidence type="ECO:0000256" key="6">
    <source>
        <dbReference type="ARBA" id="ARBA00023014"/>
    </source>
</evidence>
<dbReference type="Proteomes" id="UP000243502">
    <property type="component" value="Chromosome 3"/>
</dbReference>
<feature type="region of interest" description="Disordered" evidence="8">
    <location>
        <begin position="1"/>
        <end position="28"/>
    </location>
</feature>
<evidence type="ECO:0000259" key="9">
    <source>
        <dbReference type="PROSITE" id="PS51918"/>
    </source>
</evidence>
<dbReference type="SFLD" id="SFLDG01072">
    <property type="entry name" value="dehydrogenase_like"/>
    <property type="match status" value="1"/>
</dbReference>
<dbReference type="InterPro" id="IPR047207">
    <property type="entry name" value="SPASM_anSME"/>
</dbReference>
<dbReference type="PROSITE" id="PS51918">
    <property type="entry name" value="RADICAL_SAM"/>
    <property type="match status" value="1"/>
</dbReference>
<dbReference type="CDD" id="cd21120">
    <property type="entry name" value="SPASM_anSME"/>
    <property type="match status" value="1"/>
</dbReference>
<dbReference type="Pfam" id="PF13186">
    <property type="entry name" value="SPASM"/>
    <property type="match status" value="1"/>
</dbReference>
<dbReference type="InterPro" id="IPR023885">
    <property type="entry name" value="4Fe4S-binding_SPASM_dom"/>
</dbReference>
<dbReference type="OrthoDB" id="308557at2"/>
<comment type="similarity">
    <text evidence="7">Belongs to the radical SAM superfamily. Anaerobic sulfatase-maturating enzyme family.</text>
</comment>
<evidence type="ECO:0000256" key="7">
    <source>
        <dbReference type="ARBA" id="ARBA00023601"/>
    </source>
</evidence>
<evidence type="ECO:0000256" key="5">
    <source>
        <dbReference type="ARBA" id="ARBA00023004"/>
    </source>
</evidence>
<dbReference type="GO" id="GO:0016491">
    <property type="term" value="F:oxidoreductase activity"/>
    <property type="evidence" value="ECO:0007669"/>
    <property type="project" value="InterPro"/>
</dbReference>
<dbReference type="NCBIfam" id="TIGR03942">
    <property type="entry name" value="sulfatase_rSAM"/>
    <property type="match status" value="1"/>
</dbReference>